<dbReference type="WBParaSite" id="Gr19_v10_g10538.t1">
    <property type="protein sequence ID" value="Gr19_v10_g10538.t1"/>
    <property type="gene ID" value="Gr19_v10_g10538"/>
</dbReference>
<dbReference type="SUPFAM" id="SSF101690">
    <property type="entry name" value="PAZ domain"/>
    <property type="match status" value="1"/>
</dbReference>
<dbReference type="GO" id="GO:0003723">
    <property type="term" value="F:RNA binding"/>
    <property type="evidence" value="ECO:0007669"/>
    <property type="project" value="InterPro"/>
</dbReference>
<dbReference type="AlphaFoldDB" id="A0A914GT88"/>
<dbReference type="PROSITE" id="PS50821">
    <property type="entry name" value="PAZ"/>
    <property type="match status" value="1"/>
</dbReference>
<protein>
    <submittedName>
        <fullName evidence="4">PAZ domain-containing protein</fullName>
    </submittedName>
</protein>
<feature type="domain" description="PAZ" evidence="2">
    <location>
        <begin position="10"/>
        <end position="124"/>
    </location>
</feature>
<evidence type="ECO:0000256" key="1">
    <source>
        <dbReference type="SAM" id="MobiDB-lite"/>
    </source>
</evidence>
<evidence type="ECO:0000313" key="4">
    <source>
        <dbReference type="WBParaSite" id="Gr19_v10_g10538.t1"/>
    </source>
</evidence>
<reference evidence="4" key="1">
    <citation type="submission" date="2022-11" db="UniProtKB">
        <authorList>
            <consortium name="WormBaseParasite"/>
        </authorList>
    </citation>
    <scope>IDENTIFICATION</scope>
</reference>
<dbReference type="InterPro" id="IPR003100">
    <property type="entry name" value="PAZ_dom"/>
</dbReference>
<dbReference type="Gene3D" id="2.170.260.10">
    <property type="entry name" value="paz domain"/>
    <property type="match status" value="1"/>
</dbReference>
<dbReference type="Proteomes" id="UP000887572">
    <property type="component" value="Unplaced"/>
</dbReference>
<feature type="region of interest" description="Disordered" evidence="1">
    <location>
        <begin position="160"/>
        <end position="181"/>
    </location>
</feature>
<evidence type="ECO:0000259" key="2">
    <source>
        <dbReference type="PROSITE" id="PS50821"/>
    </source>
</evidence>
<evidence type="ECO:0000313" key="3">
    <source>
        <dbReference type="Proteomes" id="UP000887572"/>
    </source>
</evidence>
<keyword evidence="3" id="KW-1185">Reference proteome</keyword>
<proteinExistence type="predicted"/>
<dbReference type="InterPro" id="IPR036085">
    <property type="entry name" value="PAZ_dom_sf"/>
</dbReference>
<sequence length="181" mass="20745">MVLVSEFCAQLLSCQTKSLRDRLNHPEDRVLALNSVTGRKVRTTYKDRNGMNKTFFVGGITTKGAAFTPAYGRLCKPYNVNIAAHFYARHRIRIHLPYVPCIIERFPSGGEDRFYPMELLELVEDEASTNWIGRMFKEIDTTQQRASSSSTTDSALNFRIDEEDEENTGRDECSQPTYTCW</sequence>
<name>A0A914GT88_GLORO</name>
<accession>A0A914GT88</accession>
<organism evidence="3 4">
    <name type="scientific">Globodera rostochiensis</name>
    <name type="common">Golden nematode worm</name>
    <name type="synonym">Heterodera rostochiensis</name>
    <dbReference type="NCBI Taxonomy" id="31243"/>
    <lineage>
        <taxon>Eukaryota</taxon>
        <taxon>Metazoa</taxon>
        <taxon>Ecdysozoa</taxon>
        <taxon>Nematoda</taxon>
        <taxon>Chromadorea</taxon>
        <taxon>Rhabditida</taxon>
        <taxon>Tylenchina</taxon>
        <taxon>Tylenchomorpha</taxon>
        <taxon>Tylenchoidea</taxon>
        <taxon>Heteroderidae</taxon>
        <taxon>Heteroderinae</taxon>
        <taxon>Globodera</taxon>
    </lineage>
</organism>